<organism evidence="1 2">
    <name type="scientific">Pseudomonas eucalypticola</name>
    <dbReference type="NCBI Taxonomy" id="2599595"/>
    <lineage>
        <taxon>Bacteria</taxon>
        <taxon>Pseudomonadati</taxon>
        <taxon>Pseudomonadota</taxon>
        <taxon>Gammaproteobacteria</taxon>
        <taxon>Pseudomonadales</taxon>
        <taxon>Pseudomonadaceae</taxon>
        <taxon>Pseudomonas</taxon>
    </lineage>
</organism>
<reference evidence="1 2" key="1">
    <citation type="submission" date="2020-06" db="EMBL/GenBank/DDBJ databases">
        <title>Pseudomonas eucalypticola sp. nov., an endophyte of Eucalyptus dunnii leaves with biocontrol ability of eucalyptus leaf blight.</title>
        <authorList>
            <person name="Liu Y."/>
            <person name="Song Z."/>
            <person name="Zeng H."/>
            <person name="Lu M."/>
            <person name="Wang X."/>
            <person name="Lian X."/>
            <person name="Zhang Q."/>
        </authorList>
    </citation>
    <scope>NUCLEOTIDE SEQUENCE [LARGE SCALE GENOMIC DNA]</scope>
    <source>
        <strain evidence="1 2">NP-1</strain>
    </source>
</reference>
<dbReference type="KEGG" id="pez:HWQ56_00855"/>
<accession>A0A7D5D4G7</accession>
<evidence type="ECO:0000313" key="2">
    <source>
        <dbReference type="Proteomes" id="UP000509568"/>
    </source>
</evidence>
<evidence type="ECO:0000313" key="1">
    <source>
        <dbReference type="EMBL" id="QKZ02415.1"/>
    </source>
</evidence>
<dbReference type="AlphaFoldDB" id="A0A7D5D4G7"/>
<dbReference type="Gene3D" id="1.20.1590.10">
    <property type="entry name" value="YP_001051499.1 domain like"/>
    <property type="match status" value="1"/>
</dbReference>
<proteinExistence type="predicted"/>
<protein>
    <submittedName>
        <fullName evidence="1">Uncharacterized protein</fullName>
    </submittedName>
</protein>
<sequence>MVERFDKVYGEALTPIFVHGLQVAIDGNEEEKKKCYSISEANIPDTDEFSEEEGAYAQNAMISLYYFLGNALSEDGASIQGAIGLMLENLDLLNYESDHNYDQSTMILNEITVVLDMISVIVRAPSSDATLANSTARGYML</sequence>
<dbReference type="RefSeq" id="WP_176569565.1">
    <property type="nucleotide sequence ID" value="NZ_CP056030.1"/>
</dbReference>
<keyword evidence="2" id="KW-1185">Reference proteome</keyword>
<name>A0A7D5D4G7_9PSED</name>
<dbReference type="EMBL" id="CP056030">
    <property type="protein sequence ID" value="QKZ02415.1"/>
    <property type="molecule type" value="Genomic_DNA"/>
</dbReference>
<gene>
    <name evidence="1" type="ORF">HWQ56_00855</name>
</gene>
<dbReference type="InterPro" id="IPR023381">
    <property type="entry name" value="YP001051499.1-like_dom_sf"/>
</dbReference>
<dbReference type="Proteomes" id="UP000509568">
    <property type="component" value="Chromosome"/>
</dbReference>